<protein>
    <recommendedName>
        <fullName evidence="7">Dihydrolipoamide acetyltransferase component of pyruvate dehydrogenase complex</fullName>
        <ecNumber evidence="7">2.3.1.-</ecNumber>
    </recommendedName>
</protein>
<sequence length="428" mass="45806">MSDFLLPDIGEGIVECEVVEWHVAEGDVIAEDQPIVEVMTDKALVEITAPEAGIVTKLYVPQGQIAKVHAPLYAYQIDAKHESAGSVTSSVADQSGTDEMPVELPEHGSDLSTDTAAQKSGGEYAGGYKVPASPAVRRLVREHSLKLADIASSGKDGRVLKEDVLAHLDQVSPTTASANAASSQSALAMPANGTEPRVEPLRGIRAVMAKRMVEAASTIPHFHYGEEIDVTALLSLRERLKPLAEAQGERLTLMPFFMKAMALAVAETPILNAQLNTAGNELHYYPQCNIGMAVDSKAGLMVPNVKRVERLTLLEIAREVGRLTTSAREGRVDQADLKGGTISISNIGALGGTYASPIINAPEAAIVAIGKTQWLPRFDESGAVVRRAIMTITWAGDHRFIDGGTIARFCNTWKGFLETPDAMLLHLA</sequence>
<comment type="caution">
    <text evidence="11">The sequence shown here is derived from an EMBL/GenBank/DDBJ whole genome shotgun (WGS) entry which is preliminary data.</text>
</comment>
<proteinExistence type="inferred from homology"/>
<comment type="similarity">
    <text evidence="2 7">Belongs to the 2-oxoacid dehydrogenase family.</text>
</comment>
<dbReference type="InterPro" id="IPR001078">
    <property type="entry name" value="2-oxoacid_DH_actylTfrase"/>
</dbReference>
<dbReference type="InterPro" id="IPR036625">
    <property type="entry name" value="E3-bd_dom_sf"/>
</dbReference>
<gene>
    <name evidence="11" type="ORF">EI168_10680</name>
</gene>
<dbReference type="InterPro" id="IPR000089">
    <property type="entry name" value="Biotin_lipoyl"/>
</dbReference>
<name>A0ABR9F2K5_9GAMM</name>
<dbReference type="SUPFAM" id="SSF47005">
    <property type="entry name" value="Peripheral subunit-binding domain of 2-oxo acid dehydrogenase complex"/>
    <property type="match status" value="1"/>
</dbReference>
<evidence type="ECO:0000256" key="3">
    <source>
        <dbReference type="ARBA" id="ARBA00011484"/>
    </source>
</evidence>
<evidence type="ECO:0000256" key="1">
    <source>
        <dbReference type="ARBA" id="ARBA00001938"/>
    </source>
</evidence>
<evidence type="ECO:0000256" key="6">
    <source>
        <dbReference type="ARBA" id="ARBA00023315"/>
    </source>
</evidence>
<dbReference type="SUPFAM" id="SSF52777">
    <property type="entry name" value="CoA-dependent acyltransferases"/>
    <property type="match status" value="1"/>
</dbReference>
<dbReference type="InterPro" id="IPR050743">
    <property type="entry name" value="2-oxoacid_DH_E2_comp"/>
</dbReference>
<evidence type="ECO:0000313" key="11">
    <source>
        <dbReference type="EMBL" id="MBE0400569.1"/>
    </source>
</evidence>
<dbReference type="PANTHER" id="PTHR43178:SF5">
    <property type="entry name" value="LIPOAMIDE ACYLTRANSFERASE COMPONENT OF BRANCHED-CHAIN ALPHA-KETO ACID DEHYDROGENASE COMPLEX, MITOCHONDRIAL"/>
    <property type="match status" value="1"/>
</dbReference>
<evidence type="ECO:0000256" key="7">
    <source>
        <dbReference type="RuleBase" id="RU003423"/>
    </source>
</evidence>
<feature type="region of interest" description="Disordered" evidence="8">
    <location>
        <begin position="175"/>
        <end position="195"/>
    </location>
</feature>
<evidence type="ECO:0000259" key="9">
    <source>
        <dbReference type="PROSITE" id="PS50968"/>
    </source>
</evidence>
<keyword evidence="4 7" id="KW-0808">Transferase</keyword>
<dbReference type="PROSITE" id="PS50968">
    <property type="entry name" value="BIOTINYL_LIPOYL"/>
    <property type="match status" value="1"/>
</dbReference>
<keyword evidence="12" id="KW-1185">Reference proteome</keyword>
<dbReference type="Pfam" id="PF00198">
    <property type="entry name" value="2-oxoacid_dh"/>
    <property type="match status" value="1"/>
</dbReference>
<keyword evidence="5 7" id="KW-0450">Lipoyl</keyword>
<dbReference type="CDD" id="cd06849">
    <property type="entry name" value="lipoyl_domain"/>
    <property type="match status" value="1"/>
</dbReference>
<evidence type="ECO:0000259" key="10">
    <source>
        <dbReference type="PROSITE" id="PS51826"/>
    </source>
</evidence>
<feature type="region of interest" description="Disordered" evidence="8">
    <location>
        <begin position="86"/>
        <end position="127"/>
    </location>
</feature>
<dbReference type="Gene3D" id="2.40.50.100">
    <property type="match status" value="1"/>
</dbReference>
<feature type="domain" description="Lipoyl-binding" evidence="9">
    <location>
        <begin position="1"/>
        <end position="76"/>
    </location>
</feature>
<dbReference type="Gene3D" id="3.30.559.10">
    <property type="entry name" value="Chloramphenicol acetyltransferase-like domain"/>
    <property type="match status" value="1"/>
</dbReference>
<dbReference type="PANTHER" id="PTHR43178">
    <property type="entry name" value="DIHYDROLIPOAMIDE ACETYLTRANSFERASE COMPONENT OF PYRUVATE DEHYDROGENASE COMPLEX"/>
    <property type="match status" value="1"/>
</dbReference>
<comment type="subunit">
    <text evidence="3">Forms a 24-polypeptide structural core with octahedral symmetry.</text>
</comment>
<evidence type="ECO:0000256" key="4">
    <source>
        <dbReference type="ARBA" id="ARBA00022679"/>
    </source>
</evidence>
<dbReference type="InterPro" id="IPR004167">
    <property type="entry name" value="PSBD"/>
</dbReference>
<dbReference type="Pfam" id="PF02817">
    <property type="entry name" value="E3_binding"/>
    <property type="match status" value="1"/>
</dbReference>
<dbReference type="InterPro" id="IPR023213">
    <property type="entry name" value="CAT-like_dom_sf"/>
</dbReference>
<dbReference type="SUPFAM" id="SSF51230">
    <property type="entry name" value="Single hybrid motif"/>
    <property type="match status" value="1"/>
</dbReference>
<comment type="cofactor">
    <cofactor evidence="1 7">
        <name>(R)-lipoate</name>
        <dbReference type="ChEBI" id="CHEBI:83088"/>
    </cofactor>
</comment>
<evidence type="ECO:0000256" key="5">
    <source>
        <dbReference type="ARBA" id="ARBA00022823"/>
    </source>
</evidence>
<dbReference type="Pfam" id="PF00364">
    <property type="entry name" value="Biotin_lipoyl"/>
    <property type="match status" value="1"/>
</dbReference>
<dbReference type="RefSeq" id="WP_096279881.1">
    <property type="nucleotide sequence ID" value="NZ_CBCSBM010000006.1"/>
</dbReference>
<accession>A0ABR9F2K5</accession>
<dbReference type="PROSITE" id="PS51826">
    <property type="entry name" value="PSBD"/>
    <property type="match status" value="1"/>
</dbReference>
<evidence type="ECO:0000256" key="8">
    <source>
        <dbReference type="SAM" id="MobiDB-lite"/>
    </source>
</evidence>
<reference evidence="11 12" key="1">
    <citation type="submission" date="2020-07" db="EMBL/GenBank/DDBJ databases">
        <title>Halophilic bacteria isolated from french cheeses.</title>
        <authorList>
            <person name="Kothe C.I."/>
            <person name="Farah-Kraiem B."/>
            <person name="Renault P."/>
            <person name="Dridi B."/>
        </authorList>
    </citation>
    <scope>NUCLEOTIDE SEQUENCE [LARGE SCALE GENOMIC DNA]</scope>
    <source>
        <strain evidence="11 12">FME1</strain>
    </source>
</reference>
<keyword evidence="6 7" id="KW-0012">Acyltransferase</keyword>
<organism evidence="11 12">
    <name type="scientific">Halomonas casei</name>
    <dbReference type="NCBI Taxonomy" id="2742613"/>
    <lineage>
        <taxon>Bacteria</taxon>
        <taxon>Pseudomonadati</taxon>
        <taxon>Pseudomonadota</taxon>
        <taxon>Gammaproteobacteria</taxon>
        <taxon>Oceanospirillales</taxon>
        <taxon>Halomonadaceae</taxon>
        <taxon>Halomonas</taxon>
    </lineage>
</organism>
<dbReference type="Gene3D" id="4.10.320.10">
    <property type="entry name" value="E3-binding domain"/>
    <property type="match status" value="1"/>
</dbReference>
<evidence type="ECO:0000256" key="2">
    <source>
        <dbReference type="ARBA" id="ARBA00007317"/>
    </source>
</evidence>
<dbReference type="Proteomes" id="UP001645039">
    <property type="component" value="Unassembled WGS sequence"/>
</dbReference>
<evidence type="ECO:0000313" key="12">
    <source>
        <dbReference type="Proteomes" id="UP001645039"/>
    </source>
</evidence>
<feature type="domain" description="Peripheral subunit-binding (PSBD)" evidence="10">
    <location>
        <begin position="131"/>
        <end position="168"/>
    </location>
</feature>
<dbReference type="EC" id="2.3.1.-" evidence="7"/>
<dbReference type="InterPro" id="IPR011053">
    <property type="entry name" value="Single_hybrid_motif"/>
</dbReference>
<feature type="compositionally biased region" description="Low complexity" evidence="8">
    <location>
        <begin position="176"/>
        <end position="188"/>
    </location>
</feature>
<feature type="compositionally biased region" description="Polar residues" evidence="8">
    <location>
        <begin position="86"/>
        <end position="97"/>
    </location>
</feature>
<dbReference type="EMBL" id="RRZD01000008">
    <property type="protein sequence ID" value="MBE0400569.1"/>
    <property type="molecule type" value="Genomic_DNA"/>
</dbReference>